<feature type="transmembrane region" description="Helical" evidence="6">
    <location>
        <begin position="914"/>
        <end position="935"/>
    </location>
</feature>
<evidence type="ECO:0000256" key="6">
    <source>
        <dbReference type="RuleBase" id="RU004914"/>
    </source>
</evidence>
<reference evidence="7 8" key="1">
    <citation type="journal article" date="2024" name="Plant Biotechnol. J.">
        <title>Dendrobium thyrsiflorum genome and its molecular insights into genes involved in important horticultural traits.</title>
        <authorList>
            <person name="Chen B."/>
            <person name="Wang J.Y."/>
            <person name="Zheng P.J."/>
            <person name="Li K.L."/>
            <person name="Liang Y.M."/>
            <person name="Chen X.F."/>
            <person name="Zhang C."/>
            <person name="Zhao X."/>
            <person name="He X."/>
            <person name="Zhang G.Q."/>
            <person name="Liu Z.J."/>
            <person name="Xu Q."/>
        </authorList>
    </citation>
    <scope>NUCLEOTIDE SEQUENCE [LARGE SCALE GENOMIC DNA]</scope>
    <source>
        <strain evidence="7">GZMU011</strain>
    </source>
</reference>
<feature type="transmembrane region" description="Helical" evidence="6">
    <location>
        <begin position="258"/>
        <end position="277"/>
    </location>
</feature>
<dbReference type="InterPro" id="IPR002528">
    <property type="entry name" value="MATE_fam"/>
</dbReference>
<dbReference type="InterPro" id="IPR045069">
    <property type="entry name" value="MATE_euk"/>
</dbReference>
<feature type="transmembrane region" description="Helical" evidence="6">
    <location>
        <begin position="297"/>
        <end position="317"/>
    </location>
</feature>
<evidence type="ECO:0000256" key="2">
    <source>
        <dbReference type="ARBA" id="ARBA00010199"/>
    </source>
</evidence>
<keyword evidence="3 6" id="KW-0812">Transmembrane</keyword>
<feature type="transmembrane region" description="Helical" evidence="6">
    <location>
        <begin position="830"/>
        <end position="850"/>
    </location>
</feature>
<evidence type="ECO:0000256" key="4">
    <source>
        <dbReference type="ARBA" id="ARBA00022989"/>
    </source>
</evidence>
<keyword evidence="5 6" id="KW-0472">Membrane</keyword>
<accession>A0ABD0VSR6</accession>
<keyword evidence="4 6" id="KW-1133">Transmembrane helix</keyword>
<dbReference type="NCBIfam" id="TIGR00797">
    <property type="entry name" value="matE"/>
    <property type="match status" value="2"/>
</dbReference>
<feature type="transmembrane region" description="Helical" evidence="6">
    <location>
        <begin position="692"/>
        <end position="712"/>
    </location>
</feature>
<dbReference type="Proteomes" id="UP001552299">
    <property type="component" value="Unassembled WGS sequence"/>
</dbReference>
<feature type="transmembrane region" description="Helical" evidence="6">
    <location>
        <begin position="647"/>
        <end position="672"/>
    </location>
</feature>
<dbReference type="AlphaFoldDB" id="A0ABD0VSR6"/>
<feature type="transmembrane region" description="Helical" evidence="6">
    <location>
        <begin position="442"/>
        <end position="468"/>
    </location>
</feature>
<feature type="transmembrane region" description="Helical" evidence="6">
    <location>
        <begin position="220"/>
        <end position="237"/>
    </location>
</feature>
<feature type="transmembrane region" description="Helical" evidence="6">
    <location>
        <begin position="186"/>
        <end position="208"/>
    </location>
</feature>
<proteinExistence type="inferred from homology"/>
<protein>
    <recommendedName>
        <fullName evidence="6">Protein DETOXIFICATION</fullName>
    </recommendedName>
    <alternativeName>
        <fullName evidence="6">Multidrug and toxic compound extrusion protein</fullName>
    </alternativeName>
</protein>
<feature type="transmembrane region" description="Helical" evidence="6">
    <location>
        <begin position="114"/>
        <end position="139"/>
    </location>
</feature>
<dbReference type="Pfam" id="PF01554">
    <property type="entry name" value="MatE"/>
    <property type="match status" value="4"/>
</dbReference>
<keyword evidence="8" id="KW-1185">Reference proteome</keyword>
<feature type="transmembrane region" description="Helical" evidence="6">
    <location>
        <begin position="604"/>
        <end position="626"/>
    </location>
</feature>
<feature type="transmembrane region" description="Helical" evidence="6">
    <location>
        <begin position="976"/>
        <end position="999"/>
    </location>
</feature>
<feature type="transmembrane region" description="Helical" evidence="6">
    <location>
        <begin position="418"/>
        <end position="435"/>
    </location>
</feature>
<comment type="similarity">
    <text evidence="2 6">Belongs to the multi antimicrobial extrusion (MATE) (TC 2.A.66.1) family.</text>
</comment>
<sequence>MEKPSLNSPLLTNLGSADEKNNGVAELRGRREALAEVRKQLYLAGPLIASSLLLKILQVISVMFVGHLGELSLAGASMATSFAGVTGFSLMLGMGSALETLCGQSFGAKKYRMLGIHLQSAMLVLMTVSIPVAVVWAYTGQILKALGQDPEISVEAGLYARWLIPALFAYGLLQCYVRFLQTQNIVLPMMVASAVTTLLHILVCWLLVFKSGLGNKGAALANSISYWINVLLLVLYVKLSPSCKESWSGFSREAFHNILSFIKLAIPSAIMVCLEFWSFELLVLLSGLLPNPKLETSVLSITLNTSSMLFMIPYGLGAVISTRVSNELGAGHPMAARLAVQVVVMLAVFVGFIVGLTLILVRNIWGYAYSNEVEVVKYVAVILPILATSNFLDGIQCVLSGTTRGCGLQKIGAYVNLGAYYVVGIPSAILMSFVFHIGGKGLWMGIVCGLSVQSLLLLIVTMCTNWYVEMVGGVMMDPIKIPWYRRPGPSWSLVYLIRGGSRPNPTEGSLSAAMGFVIHGHPVDLGLIFLLLDSMEKPSLNSPLLTNLGSADEKNGVRELRGRREALAEVRKQLCLAGPLIASSLLQNILQVISVMFVGHLGELSLAGASMATSFAGVTGFSLMLGMGSALETLCGQSFGAKKYRMLGIHLQSAMLVLMTVSIPVAVVWAYTGQILKALGQDPEISVEAGLYARWLIPALFAYGLLQCYVRFLQTQNIVLPMMVASAFTTLLHILVCWLLVFKSGLGNKGAALANSISYWINVLLLVLYVKLSPSCKESWSGFSREAFHNILSFIKLAIPSAIMVCLEFWSFELLVLLSGLLPNPKLETSVLSITLNTGSMIFMIPYGLGAAISTRVSNELGAGHPMAARLAVQVVMILAVSVGLIVGLTLILVRNIWGYAYSNEVEVVKYIAVMLPILATSNFLDGIQCVLSGIARGCGWQKIGAYVNLGAYYVVGIPSAILMSFVFHIGGKGLWMGIVCGLSVQALLLLIVTICTNWDLEARKARDRVHCDSIPIDFES</sequence>
<evidence type="ECO:0000313" key="8">
    <source>
        <dbReference type="Proteomes" id="UP001552299"/>
    </source>
</evidence>
<feature type="transmembrane region" description="Helical" evidence="6">
    <location>
        <begin position="871"/>
        <end position="894"/>
    </location>
</feature>
<dbReference type="EMBL" id="JANQDX010000001">
    <property type="protein sequence ID" value="KAL0928150.1"/>
    <property type="molecule type" value="Genomic_DNA"/>
</dbReference>
<comment type="subcellular location">
    <subcellularLocation>
        <location evidence="1">Membrane</location>
        <topology evidence="1">Multi-pass membrane protein</topology>
    </subcellularLocation>
</comment>
<feature type="transmembrane region" description="Helical" evidence="6">
    <location>
        <begin position="71"/>
        <end position="93"/>
    </location>
</feature>
<feature type="transmembrane region" description="Helical" evidence="6">
    <location>
        <begin position="753"/>
        <end position="770"/>
    </location>
</feature>
<evidence type="ECO:0000256" key="1">
    <source>
        <dbReference type="ARBA" id="ARBA00004141"/>
    </source>
</evidence>
<evidence type="ECO:0000256" key="5">
    <source>
        <dbReference type="ARBA" id="ARBA00023136"/>
    </source>
</evidence>
<organism evidence="7 8">
    <name type="scientific">Dendrobium thyrsiflorum</name>
    <name type="common">Pinecone-like raceme dendrobium</name>
    <name type="synonym">Orchid</name>
    <dbReference type="NCBI Taxonomy" id="117978"/>
    <lineage>
        <taxon>Eukaryota</taxon>
        <taxon>Viridiplantae</taxon>
        <taxon>Streptophyta</taxon>
        <taxon>Embryophyta</taxon>
        <taxon>Tracheophyta</taxon>
        <taxon>Spermatophyta</taxon>
        <taxon>Magnoliopsida</taxon>
        <taxon>Liliopsida</taxon>
        <taxon>Asparagales</taxon>
        <taxon>Orchidaceae</taxon>
        <taxon>Epidendroideae</taxon>
        <taxon>Malaxideae</taxon>
        <taxon>Dendrobiinae</taxon>
        <taxon>Dendrobium</taxon>
    </lineage>
</organism>
<feature type="transmembrane region" description="Helical" evidence="6">
    <location>
        <begin position="719"/>
        <end position="741"/>
    </location>
</feature>
<name>A0ABD0VSR6_DENTH</name>
<comment type="caution">
    <text evidence="7">The sequence shown here is derived from an EMBL/GenBank/DDBJ whole genome shotgun (WGS) entry which is preliminary data.</text>
</comment>
<dbReference type="CDD" id="cd13132">
    <property type="entry name" value="MATE_eukaryotic"/>
    <property type="match status" value="2"/>
</dbReference>
<feature type="transmembrane region" description="Helical" evidence="6">
    <location>
        <begin position="338"/>
        <end position="361"/>
    </location>
</feature>
<evidence type="ECO:0000313" key="7">
    <source>
        <dbReference type="EMBL" id="KAL0928150.1"/>
    </source>
</evidence>
<feature type="transmembrane region" description="Helical" evidence="6">
    <location>
        <begin position="791"/>
        <end position="810"/>
    </location>
</feature>
<dbReference type="PANTHER" id="PTHR11206">
    <property type="entry name" value="MULTIDRUG RESISTANCE PROTEIN"/>
    <property type="match status" value="1"/>
</dbReference>
<feature type="transmembrane region" description="Helical" evidence="6">
    <location>
        <begin position="159"/>
        <end position="179"/>
    </location>
</feature>
<feature type="transmembrane region" description="Helical" evidence="6">
    <location>
        <begin position="574"/>
        <end position="598"/>
    </location>
</feature>
<dbReference type="GO" id="GO:0016020">
    <property type="term" value="C:membrane"/>
    <property type="evidence" value="ECO:0007669"/>
    <property type="project" value="UniProtKB-SubCell"/>
</dbReference>
<gene>
    <name evidence="7" type="ORF">M5K25_000017</name>
</gene>
<feature type="transmembrane region" description="Helical" evidence="6">
    <location>
        <begin position="41"/>
        <end position="65"/>
    </location>
</feature>
<evidence type="ECO:0000256" key="3">
    <source>
        <dbReference type="ARBA" id="ARBA00022692"/>
    </source>
</evidence>
<feature type="transmembrane region" description="Helical" evidence="6">
    <location>
        <begin position="947"/>
        <end position="970"/>
    </location>
</feature>